<feature type="transmembrane region" description="Helical" evidence="2">
    <location>
        <begin position="164"/>
        <end position="184"/>
    </location>
</feature>
<reference evidence="3 4" key="1">
    <citation type="submission" date="2024-09" db="EMBL/GenBank/DDBJ databases">
        <authorList>
            <person name="Lee S.D."/>
        </authorList>
    </citation>
    <scope>NUCLEOTIDE SEQUENCE [LARGE SCALE GENOMIC DNA]</scope>
    <source>
        <strain evidence="3 4">N8-3</strain>
    </source>
</reference>
<dbReference type="Proteomes" id="UP001592531">
    <property type="component" value="Unassembled WGS sequence"/>
</dbReference>
<feature type="transmembrane region" description="Helical" evidence="2">
    <location>
        <begin position="295"/>
        <end position="314"/>
    </location>
</feature>
<keyword evidence="2" id="KW-1133">Transmembrane helix</keyword>
<feature type="transmembrane region" description="Helical" evidence="2">
    <location>
        <begin position="58"/>
        <end position="81"/>
    </location>
</feature>
<dbReference type="EMBL" id="JBHFAB010000004">
    <property type="protein sequence ID" value="MFC1416527.1"/>
    <property type="molecule type" value="Genomic_DNA"/>
</dbReference>
<feature type="region of interest" description="Disordered" evidence="1">
    <location>
        <begin position="620"/>
        <end position="641"/>
    </location>
</feature>
<dbReference type="RefSeq" id="WP_380533814.1">
    <property type="nucleotide sequence ID" value="NZ_JBHFAB010000004.1"/>
</dbReference>
<protein>
    <submittedName>
        <fullName evidence="3">Uncharacterized protein</fullName>
    </submittedName>
</protein>
<organism evidence="3 4">
    <name type="scientific">Streptacidiphilus cavernicola</name>
    <dbReference type="NCBI Taxonomy" id="3342716"/>
    <lineage>
        <taxon>Bacteria</taxon>
        <taxon>Bacillati</taxon>
        <taxon>Actinomycetota</taxon>
        <taxon>Actinomycetes</taxon>
        <taxon>Kitasatosporales</taxon>
        <taxon>Streptomycetaceae</taxon>
        <taxon>Streptacidiphilus</taxon>
    </lineage>
</organism>
<keyword evidence="2" id="KW-0472">Membrane</keyword>
<feature type="transmembrane region" description="Helical" evidence="2">
    <location>
        <begin position="436"/>
        <end position="454"/>
    </location>
</feature>
<name>A0ABV6VSL4_9ACTN</name>
<sequence>MTTGGSGAAWPDGLPVAAPAFPGWTFVPQPGAVPLGPLDVNDMVRGVFTTFRRYCLPLYLPLLTVALGCTAVVSGCAYAAWRLIASLHLRGHWETTGRLVEVSAAAAVVVVPSVVCAAFAYAVATTVSLTVLGHHAVLGTQPLRARQAWAEARPHLRRTLATQALSTLAGSAVLLVSLLPGIALGIALHSVVAAAFGLLLLVPGLVGTAYVTGRLYLAGPAAVLEGLRPSAAIHRSWQLSRGAWWRTFGIMLIPTVVGSTATQVVNTLGGTVASPFVPSGLLDRTQPGRPLHLELAALVLPAAIVVLAAIAAAITRAPLKPLTTGLLYLDRCIRREGLQIPLTAVAAGAAVGPAPFPLLPFPPRNPPPKRRREQDRERPTDTAPPHNDQRRVTGYRLIGIGWVLRIAGTCLGMAGLAVFRDSLGNEVSGSGGLSPWLVRAAGIPVFYLGLRMWARGRIMVARGRQHTVKVIGSLTKLVFSRYVLYLRPFSHDREMSALPTQFSGGHSGQLAFFLSGLTQEELLVRRFGGIGRVIAIGEPEESLPLPGAMRGYLPLDDWQGPVSGLIRNAHVVALAAGTGPGTLWEFTEAVRVLDLRRLVLLVYCGPEMYDAFREAVRTTYDERSSPGPGDPAHGRDAWPPLPELPDFPPLFRPRRKQRKIMRYLGAAPADWDFPLKGIVVFDEEGRARFIRFDPTAQVRTPWNLWRMVRRQFAPVISGLEALPRQWNGF</sequence>
<evidence type="ECO:0000256" key="1">
    <source>
        <dbReference type="SAM" id="MobiDB-lite"/>
    </source>
</evidence>
<accession>A0ABV6VSL4</accession>
<evidence type="ECO:0000256" key="2">
    <source>
        <dbReference type="SAM" id="Phobius"/>
    </source>
</evidence>
<feature type="compositionally biased region" description="Pro residues" evidence="1">
    <location>
        <begin position="357"/>
        <end position="366"/>
    </location>
</feature>
<evidence type="ECO:0000313" key="3">
    <source>
        <dbReference type="EMBL" id="MFC1416527.1"/>
    </source>
</evidence>
<comment type="caution">
    <text evidence="3">The sequence shown here is derived from an EMBL/GenBank/DDBJ whole genome shotgun (WGS) entry which is preliminary data.</text>
</comment>
<keyword evidence="4" id="KW-1185">Reference proteome</keyword>
<feature type="transmembrane region" description="Helical" evidence="2">
    <location>
        <begin position="102"/>
        <end position="124"/>
    </location>
</feature>
<proteinExistence type="predicted"/>
<feature type="region of interest" description="Disordered" evidence="1">
    <location>
        <begin position="357"/>
        <end position="389"/>
    </location>
</feature>
<feature type="transmembrane region" description="Helical" evidence="2">
    <location>
        <begin position="397"/>
        <end position="416"/>
    </location>
</feature>
<evidence type="ECO:0000313" key="4">
    <source>
        <dbReference type="Proteomes" id="UP001592531"/>
    </source>
</evidence>
<keyword evidence="2" id="KW-0812">Transmembrane</keyword>
<feature type="transmembrane region" description="Helical" evidence="2">
    <location>
        <begin position="191"/>
        <end position="211"/>
    </location>
</feature>
<gene>
    <name evidence="3" type="ORF">ACEZDE_07725</name>
</gene>